<dbReference type="eggNOG" id="COG1309">
    <property type="taxonomic scope" value="Bacteria"/>
</dbReference>
<reference evidence="7" key="1">
    <citation type="submission" date="2009-11" db="EMBL/GenBank/DDBJ databases">
        <title>The complete chromosome 2 of Sphaerobacter thermophilus DSM 20745.</title>
        <authorList>
            <person name="Lucas S."/>
            <person name="Copeland A."/>
            <person name="Lapidus A."/>
            <person name="Glavina del Rio T."/>
            <person name="Dalin E."/>
            <person name="Tice H."/>
            <person name="Bruce D."/>
            <person name="Goodwin L."/>
            <person name="Pitluck S."/>
            <person name="Kyrpides N."/>
            <person name="Mavromatis K."/>
            <person name="Ivanova N."/>
            <person name="Mikhailova N."/>
            <person name="LaButti K.M."/>
            <person name="Clum A."/>
            <person name="Sun H.I."/>
            <person name="Brettin T."/>
            <person name="Detter J.C."/>
            <person name="Han C."/>
            <person name="Larimer F."/>
            <person name="Land M."/>
            <person name="Hauser L."/>
            <person name="Markowitz V."/>
            <person name="Cheng J.F."/>
            <person name="Hugenholtz P."/>
            <person name="Woyke T."/>
            <person name="Wu D."/>
            <person name="Steenblock K."/>
            <person name="Schneider S."/>
            <person name="Pukall R."/>
            <person name="Goeker M."/>
            <person name="Klenk H.P."/>
            <person name="Eisen J.A."/>
        </authorList>
    </citation>
    <scope>NUCLEOTIDE SEQUENCE [LARGE SCALE GENOMIC DNA]</scope>
    <source>
        <strain evidence="7">ATCC 49802 / DSM 20745 / S 6022</strain>
    </source>
</reference>
<dbReference type="InParanoid" id="D1C9D5"/>
<dbReference type="FunCoup" id="D1C9D5">
    <property type="interactions" value="117"/>
</dbReference>
<evidence type="ECO:0000259" key="5">
    <source>
        <dbReference type="PROSITE" id="PS50977"/>
    </source>
</evidence>
<evidence type="ECO:0000256" key="2">
    <source>
        <dbReference type="ARBA" id="ARBA00023125"/>
    </source>
</evidence>
<dbReference type="EMBL" id="CP001824">
    <property type="protein sequence ID" value="ACZ40428.1"/>
    <property type="molecule type" value="Genomic_DNA"/>
</dbReference>
<dbReference type="Pfam" id="PF00440">
    <property type="entry name" value="TetR_N"/>
    <property type="match status" value="1"/>
</dbReference>
<dbReference type="KEGG" id="sti:Sthe_3026"/>
<evidence type="ECO:0000256" key="1">
    <source>
        <dbReference type="ARBA" id="ARBA00023015"/>
    </source>
</evidence>
<accession>D1C9D5</accession>
<gene>
    <name evidence="6" type="ordered locus">Sthe_3026</name>
</gene>
<proteinExistence type="predicted"/>
<dbReference type="GO" id="GO:0000976">
    <property type="term" value="F:transcription cis-regulatory region binding"/>
    <property type="evidence" value="ECO:0007669"/>
    <property type="project" value="TreeGrafter"/>
</dbReference>
<dbReference type="RefSeq" id="WP_012873463.1">
    <property type="nucleotide sequence ID" value="NC_013524.1"/>
</dbReference>
<dbReference type="AlphaFoldDB" id="D1C9D5"/>
<reference evidence="6 7" key="2">
    <citation type="journal article" date="2010" name="Stand. Genomic Sci.">
        <title>Complete genome sequence of Desulfohalobium retbaense type strain (HR(100)).</title>
        <authorList>
            <person name="Spring S."/>
            <person name="Nolan M."/>
            <person name="Lapidus A."/>
            <person name="Glavina Del Rio T."/>
            <person name="Copeland A."/>
            <person name="Tice H."/>
            <person name="Cheng J.F."/>
            <person name="Lucas S."/>
            <person name="Land M."/>
            <person name="Chen F."/>
            <person name="Bruce D."/>
            <person name="Goodwin L."/>
            <person name="Pitluck S."/>
            <person name="Ivanova N."/>
            <person name="Mavromatis K."/>
            <person name="Mikhailova N."/>
            <person name="Pati A."/>
            <person name="Chen A."/>
            <person name="Palaniappan K."/>
            <person name="Hauser L."/>
            <person name="Chang Y.J."/>
            <person name="Jeffries C.D."/>
            <person name="Munk C."/>
            <person name="Kiss H."/>
            <person name="Chain P."/>
            <person name="Han C."/>
            <person name="Brettin T."/>
            <person name="Detter J.C."/>
            <person name="Schuler E."/>
            <person name="Goker M."/>
            <person name="Rohde M."/>
            <person name="Bristow J."/>
            <person name="Eisen J.A."/>
            <person name="Markowitz V."/>
            <person name="Hugenholtz P."/>
            <person name="Kyrpides N.C."/>
            <person name="Klenk H.P."/>
        </authorList>
    </citation>
    <scope>NUCLEOTIDE SEQUENCE [LARGE SCALE GENOMIC DNA]</scope>
    <source>
        <strain evidence="7">ATCC 49802 / DSM 20745 / S 6022</strain>
    </source>
</reference>
<dbReference type="Proteomes" id="UP000002027">
    <property type="component" value="Chromosome 2"/>
</dbReference>
<dbReference type="PRINTS" id="PR00455">
    <property type="entry name" value="HTHTETR"/>
</dbReference>
<dbReference type="PROSITE" id="PS50977">
    <property type="entry name" value="HTH_TETR_2"/>
    <property type="match status" value="1"/>
</dbReference>
<keyword evidence="1" id="KW-0805">Transcription regulation</keyword>
<feature type="domain" description="HTH tetR-type" evidence="5">
    <location>
        <begin position="9"/>
        <end position="69"/>
    </location>
</feature>
<dbReference type="InterPro" id="IPR009057">
    <property type="entry name" value="Homeodomain-like_sf"/>
</dbReference>
<dbReference type="InterPro" id="IPR036271">
    <property type="entry name" value="Tet_transcr_reg_TetR-rel_C_sf"/>
</dbReference>
<dbReference type="PANTHER" id="PTHR30055">
    <property type="entry name" value="HTH-TYPE TRANSCRIPTIONAL REGULATOR RUTR"/>
    <property type="match status" value="1"/>
</dbReference>
<evidence type="ECO:0000256" key="3">
    <source>
        <dbReference type="ARBA" id="ARBA00023163"/>
    </source>
</evidence>
<dbReference type="OrthoDB" id="9812484at2"/>
<dbReference type="STRING" id="479434.Sthe_3026"/>
<dbReference type="SUPFAM" id="SSF48498">
    <property type="entry name" value="Tetracyclin repressor-like, C-terminal domain"/>
    <property type="match status" value="1"/>
</dbReference>
<evidence type="ECO:0000313" key="6">
    <source>
        <dbReference type="EMBL" id="ACZ40428.1"/>
    </source>
</evidence>
<dbReference type="Pfam" id="PF17932">
    <property type="entry name" value="TetR_C_24"/>
    <property type="match status" value="1"/>
</dbReference>
<dbReference type="FunFam" id="1.10.10.60:FF:000141">
    <property type="entry name" value="TetR family transcriptional regulator"/>
    <property type="match status" value="1"/>
</dbReference>
<feature type="DNA-binding region" description="H-T-H motif" evidence="4">
    <location>
        <begin position="32"/>
        <end position="51"/>
    </location>
</feature>
<evidence type="ECO:0000313" key="7">
    <source>
        <dbReference type="Proteomes" id="UP000002027"/>
    </source>
</evidence>
<organism evidence="6 7">
    <name type="scientific">Sphaerobacter thermophilus (strain ATCC 49802 / DSM 20745 / KCCM 41009 / NCIMB 13125 / S 6022)</name>
    <dbReference type="NCBI Taxonomy" id="479434"/>
    <lineage>
        <taxon>Bacteria</taxon>
        <taxon>Pseudomonadati</taxon>
        <taxon>Thermomicrobiota</taxon>
        <taxon>Thermomicrobia</taxon>
        <taxon>Sphaerobacterales</taxon>
        <taxon>Sphaerobacterineae</taxon>
        <taxon>Sphaerobacteraceae</taxon>
        <taxon>Sphaerobacter</taxon>
    </lineage>
</organism>
<dbReference type="GO" id="GO:0003700">
    <property type="term" value="F:DNA-binding transcription factor activity"/>
    <property type="evidence" value="ECO:0007669"/>
    <property type="project" value="TreeGrafter"/>
</dbReference>
<dbReference type="InterPro" id="IPR041490">
    <property type="entry name" value="KstR2_TetR_C"/>
</dbReference>
<dbReference type="InterPro" id="IPR001647">
    <property type="entry name" value="HTH_TetR"/>
</dbReference>
<evidence type="ECO:0000256" key="4">
    <source>
        <dbReference type="PROSITE-ProRule" id="PRU00335"/>
    </source>
</evidence>
<dbReference type="Gene3D" id="1.10.10.60">
    <property type="entry name" value="Homeodomain-like"/>
    <property type="match status" value="1"/>
</dbReference>
<dbReference type="SUPFAM" id="SSF46689">
    <property type="entry name" value="Homeodomain-like"/>
    <property type="match status" value="1"/>
</dbReference>
<keyword evidence="7" id="KW-1185">Reference proteome</keyword>
<dbReference type="HOGENOM" id="CLU_069356_12_2_0"/>
<name>D1C9D5_SPHTD</name>
<dbReference type="PANTHER" id="PTHR30055:SF234">
    <property type="entry name" value="HTH-TYPE TRANSCRIPTIONAL REGULATOR BETI"/>
    <property type="match status" value="1"/>
</dbReference>
<dbReference type="Gene3D" id="1.10.357.10">
    <property type="entry name" value="Tetracycline Repressor, domain 2"/>
    <property type="match status" value="1"/>
</dbReference>
<protein>
    <submittedName>
        <fullName evidence="6">Transcriptional regulator, TetR family</fullName>
    </submittedName>
</protein>
<sequence>MTREQARSEVRRERILEAALAIFARRGYRDAAMDEIAAASGTSKGGVYFHFPNKQAIFLSLLDRMAALLMTRAEAAIAAETDSLAKMDAALRVVLDTFSGHRSLARLFLVDALGAGREFNTKMLEIHREFAGLIARHLDEGIRRGDIAPVDTRVAGLVWFGAINEVVTDWLLDPDPPPLESYYPTLRALLRRSVGMPSEGPEGDVSWPSM</sequence>
<dbReference type="InterPro" id="IPR050109">
    <property type="entry name" value="HTH-type_TetR-like_transc_reg"/>
</dbReference>
<keyword evidence="2 4" id="KW-0238">DNA-binding</keyword>
<keyword evidence="3" id="KW-0804">Transcription</keyword>